<accession>A0A7J6EXP2</accession>
<evidence type="ECO:0000313" key="1">
    <source>
        <dbReference type="EMBL" id="KAF4363128.1"/>
    </source>
</evidence>
<dbReference type="AlphaFoldDB" id="A0A7J6EXP2"/>
<protein>
    <submittedName>
        <fullName evidence="1">Uncharacterized protein</fullName>
    </submittedName>
</protein>
<keyword evidence="4" id="KW-1185">Reference proteome</keyword>
<dbReference type="PANTHER" id="PTHR35123">
    <property type="entry name" value="OS07G0633900 PROTEIN-RELATED"/>
    <property type="match status" value="1"/>
</dbReference>
<dbReference type="EMBL" id="JAATIQ010000302">
    <property type="protein sequence ID" value="KAF4363128.1"/>
    <property type="molecule type" value="Genomic_DNA"/>
</dbReference>
<proteinExistence type="predicted"/>
<sequence>MGFQEIIGGRHRCDRYEKLSNNSSRISLDEKVGNNTKSKFGRRKRVKGIRLSRSRKITLKVFSMVVFTSKIVRIFNEIVSRMSLDGVYPNIIFTSQWGLPVLSHHSSPNNCTKTAISFHRNLCNLINRNCGVNPARLPSFQAIWNLSA</sequence>
<dbReference type="Proteomes" id="UP000583929">
    <property type="component" value="Unassembled WGS sequence"/>
</dbReference>
<gene>
    <name evidence="2" type="ORF">F8388_009789</name>
    <name evidence="1" type="ORF">G4B88_029646</name>
</gene>
<organism evidence="1 4">
    <name type="scientific">Cannabis sativa</name>
    <name type="common">Hemp</name>
    <name type="synonym">Marijuana</name>
    <dbReference type="NCBI Taxonomy" id="3483"/>
    <lineage>
        <taxon>Eukaryota</taxon>
        <taxon>Viridiplantae</taxon>
        <taxon>Streptophyta</taxon>
        <taxon>Embryophyta</taxon>
        <taxon>Tracheophyta</taxon>
        <taxon>Spermatophyta</taxon>
        <taxon>Magnoliopsida</taxon>
        <taxon>eudicotyledons</taxon>
        <taxon>Gunneridae</taxon>
        <taxon>Pentapetalae</taxon>
        <taxon>rosids</taxon>
        <taxon>fabids</taxon>
        <taxon>Rosales</taxon>
        <taxon>Cannabaceae</taxon>
        <taxon>Cannabis</taxon>
    </lineage>
</organism>
<dbReference type="Proteomes" id="UP000525078">
    <property type="component" value="Unassembled WGS sequence"/>
</dbReference>
<evidence type="ECO:0000313" key="2">
    <source>
        <dbReference type="EMBL" id="KAF4389656.1"/>
    </source>
</evidence>
<name>A0A7J6EXP2_CANSA</name>
<dbReference type="PANTHER" id="PTHR35123:SF3">
    <property type="entry name" value="TRANSMEMBRANE PROTEIN"/>
    <property type="match status" value="1"/>
</dbReference>
<comment type="caution">
    <text evidence="1">The sequence shown here is derived from an EMBL/GenBank/DDBJ whole genome shotgun (WGS) entry which is preliminary data.</text>
</comment>
<reference evidence="3 4" key="1">
    <citation type="journal article" date="2020" name="bioRxiv">
        <title>Sequence and annotation of 42 cannabis genomes reveals extensive copy number variation in cannabinoid synthesis and pathogen resistance genes.</title>
        <authorList>
            <person name="Mckernan K.J."/>
            <person name="Helbert Y."/>
            <person name="Kane L.T."/>
            <person name="Ebling H."/>
            <person name="Zhang L."/>
            <person name="Liu B."/>
            <person name="Eaton Z."/>
            <person name="Mclaughlin S."/>
            <person name="Kingan S."/>
            <person name="Baybayan P."/>
            <person name="Concepcion G."/>
            <person name="Jordan M."/>
            <person name="Riva A."/>
            <person name="Barbazuk W."/>
            <person name="Harkins T."/>
        </authorList>
    </citation>
    <scope>NUCLEOTIDE SEQUENCE [LARGE SCALE GENOMIC DNA]</scope>
    <source>
        <strain evidence="3 4">cv. Jamaican Lion 4</strain>
        <strain evidence="1">Father</strain>
        <strain evidence="2">Mother</strain>
        <tissue evidence="1">Leaf</tissue>
    </source>
</reference>
<evidence type="ECO:0000313" key="4">
    <source>
        <dbReference type="Proteomes" id="UP000583929"/>
    </source>
</evidence>
<dbReference type="EMBL" id="JAATIP010000031">
    <property type="protein sequence ID" value="KAF4389656.1"/>
    <property type="molecule type" value="Genomic_DNA"/>
</dbReference>
<evidence type="ECO:0000313" key="3">
    <source>
        <dbReference type="Proteomes" id="UP000525078"/>
    </source>
</evidence>